<proteinExistence type="predicted"/>
<feature type="region of interest" description="Disordered" evidence="1">
    <location>
        <begin position="101"/>
        <end position="121"/>
    </location>
</feature>
<dbReference type="HOGENOM" id="CLU_1165596_0_0_1"/>
<evidence type="ECO:0000256" key="1">
    <source>
        <dbReference type="SAM" id="MobiDB-lite"/>
    </source>
</evidence>
<keyword evidence="2" id="KW-1133">Transmembrane helix</keyword>
<evidence type="ECO:0000313" key="5">
    <source>
        <dbReference type="Proteomes" id="UP000002035"/>
    </source>
</evidence>
<sequence length="238" mass="25913">MKAFLVLCGFALSLVLSAPILVVDGIRDSSRPAIGSQPCSAIFAFVADSRMRQLLIECDKMLLEKYAYLADRWLSFSASSLSTTAERVSFKPLILPDRLPTSAPGKQLGARPASTSTSTTSPASSMVISAYANRIRLEDIVASRDLPAFLDWLSARPIMAWTLIVAVLIIVFFVSAVVVEIAVALWKVVDSSNTKRRSRYADSELFSSGEIYLPGTEKKLPAVILIDEPEENLLVRGG</sequence>
<dbReference type="VEuPathDB" id="FungiDB:MCYG_08018"/>
<name>C5FZ96_ARTOC</name>
<feature type="transmembrane region" description="Helical" evidence="2">
    <location>
        <begin position="158"/>
        <end position="189"/>
    </location>
</feature>
<evidence type="ECO:0000313" key="4">
    <source>
        <dbReference type="EMBL" id="EEQ35199.1"/>
    </source>
</evidence>
<keyword evidence="2" id="KW-0472">Membrane</keyword>
<dbReference type="EMBL" id="DS995708">
    <property type="protein sequence ID" value="EEQ35199.1"/>
    <property type="molecule type" value="Genomic_DNA"/>
</dbReference>
<evidence type="ECO:0000256" key="2">
    <source>
        <dbReference type="SAM" id="Phobius"/>
    </source>
</evidence>
<keyword evidence="2" id="KW-0812">Transmembrane</keyword>
<feature type="compositionally biased region" description="Low complexity" evidence="1">
    <location>
        <begin position="112"/>
        <end position="121"/>
    </location>
</feature>
<dbReference type="GeneID" id="9227387"/>
<feature type="signal peptide" evidence="3">
    <location>
        <begin position="1"/>
        <end position="17"/>
    </location>
</feature>
<protein>
    <submittedName>
        <fullName evidence="4">Uncharacterized protein</fullName>
    </submittedName>
</protein>
<dbReference type="OrthoDB" id="4173973at2759"/>
<dbReference type="RefSeq" id="XP_002842935.1">
    <property type="nucleotide sequence ID" value="XM_002842889.1"/>
</dbReference>
<gene>
    <name evidence="4" type="ORF">MCYG_08018</name>
</gene>
<dbReference type="AlphaFoldDB" id="C5FZ96"/>
<dbReference type="eggNOG" id="ENOG502R9MU">
    <property type="taxonomic scope" value="Eukaryota"/>
</dbReference>
<keyword evidence="5" id="KW-1185">Reference proteome</keyword>
<dbReference type="Proteomes" id="UP000002035">
    <property type="component" value="Unassembled WGS sequence"/>
</dbReference>
<keyword evidence="3" id="KW-0732">Signal</keyword>
<feature type="chain" id="PRO_5002949803" evidence="3">
    <location>
        <begin position="18"/>
        <end position="238"/>
    </location>
</feature>
<dbReference type="OMA" id="MAWTLIV"/>
<organism evidence="4 5">
    <name type="scientific">Arthroderma otae (strain ATCC MYA-4605 / CBS 113480)</name>
    <name type="common">Microsporum canis</name>
    <dbReference type="NCBI Taxonomy" id="554155"/>
    <lineage>
        <taxon>Eukaryota</taxon>
        <taxon>Fungi</taxon>
        <taxon>Dikarya</taxon>
        <taxon>Ascomycota</taxon>
        <taxon>Pezizomycotina</taxon>
        <taxon>Eurotiomycetes</taxon>
        <taxon>Eurotiomycetidae</taxon>
        <taxon>Onygenales</taxon>
        <taxon>Arthrodermataceae</taxon>
        <taxon>Microsporum</taxon>
    </lineage>
</organism>
<evidence type="ECO:0000256" key="3">
    <source>
        <dbReference type="SAM" id="SignalP"/>
    </source>
</evidence>
<accession>C5FZ96</accession>
<reference evidence="5" key="1">
    <citation type="journal article" date="2012" name="MBio">
        <title>Comparative genome analysis of Trichophyton rubrum and related dermatophytes reveals candidate genes involved in infection.</title>
        <authorList>
            <person name="Martinez D.A."/>
            <person name="Oliver B.G."/>
            <person name="Graeser Y."/>
            <person name="Goldberg J.M."/>
            <person name="Li W."/>
            <person name="Martinez-Rossi N.M."/>
            <person name="Monod M."/>
            <person name="Shelest E."/>
            <person name="Barton R.C."/>
            <person name="Birch E."/>
            <person name="Brakhage A.A."/>
            <person name="Chen Z."/>
            <person name="Gurr S.J."/>
            <person name="Heiman D."/>
            <person name="Heitman J."/>
            <person name="Kosti I."/>
            <person name="Rossi A."/>
            <person name="Saif S."/>
            <person name="Samalova M."/>
            <person name="Saunders C.W."/>
            <person name="Shea T."/>
            <person name="Summerbell R.C."/>
            <person name="Xu J."/>
            <person name="Young S."/>
            <person name="Zeng Q."/>
            <person name="Birren B.W."/>
            <person name="Cuomo C.A."/>
            <person name="White T.C."/>
        </authorList>
    </citation>
    <scope>NUCLEOTIDE SEQUENCE [LARGE SCALE GENOMIC DNA]</scope>
    <source>
        <strain evidence="5">ATCC MYA-4605 / CBS 113480</strain>
    </source>
</reference>